<feature type="domain" description="HTH lacI-type" evidence="4">
    <location>
        <begin position="4"/>
        <end position="58"/>
    </location>
</feature>
<evidence type="ECO:0000256" key="1">
    <source>
        <dbReference type="ARBA" id="ARBA00023015"/>
    </source>
</evidence>
<dbReference type="Gene3D" id="1.10.260.40">
    <property type="entry name" value="lambda repressor-like DNA-binding domains"/>
    <property type="match status" value="1"/>
</dbReference>
<organism evidence="5 6">
    <name type="scientific">Alcaligenes pakistanensis</name>
    <dbReference type="NCBI Taxonomy" id="1482717"/>
    <lineage>
        <taxon>Bacteria</taxon>
        <taxon>Pseudomonadati</taxon>
        <taxon>Pseudomonadota</taxon>
        <taxon>Betaproteobacteria</taxon>
        <taxon>Burkholderiales</taxon>
        <taxon>Alcaligenaceae</taxon>
        <taxon>Alcaligenes</taxon>
    </lineage>
</organism>
<dbReference type="SUPFAM" id="SSF47413">
    <property type="entry name" value="lambda repressor-like DNA-binding domains"/>
    <property type="match status" value="1"/>
</dbReference>
<dbReference type="GO" id="GO:0000976">
    <property type="term" value="F:transcription cis-regulatory region binding"/>
    <property type="evidence" value="ECO:0007669"/>
    <property type="project" value="TreeGrafter"/>
</dbReference>
<keyword evidence="6" id="KW-1185">Reference proteome</keyword>
<dbReference type="InterPro" id="IPR028082">
    <property type="entry name" value="Peripla_BP_I"/>
</dbReference>
<accession>A0A8H9IJ47</accession>
<dbReference type="PROSITE" id="PS50932">
    <property type="entry name" value="HTH_LACI_2"/>
    <property type="match status" value="1"/>
</dbReference>
<evidence type="ECO:0000256" key="3">
    <source>
        <dbReference type="ARBA" id="ARBA00023163"/>
    </source>
</evidence>
<dbReference type="InterPro" id="IPR001761">
    <property type="entry name" value="Peripla_BP/Lac1_sug-bd_dom"/>
</dbReference>
<dbReference type="CDD" id="cd01392">
    <property type="entry name" value="HTH_LacI"/>
    <property type="match status" value="1"/>
</dbReference>
<dbReference type="PANTHER" id="PTHR30146:SF138">
    <property type="entry name" value="TRANSCRIPTIONAL REGULATORY PROTEIN"/>
    <property type="match status" value="1"/>
</dbReference>
<dbReference type="SUPFAM" id="SSF53822">
    <property type="entry name" value="Periplasmic binding protein-like I"/>
    <property type="match status" value="1"/>
</dbReference>
<evidence type="ECO:0000256" key="2">
    <source>
        <dbReference type="ARBA" id="ARBA00023125"/>
    </source>
</evidence>
<dbReference type="EMBL" id="BMZN01000004">
    <property type="protein sequence ID" value="GHC54155.1"/>
    <property type="molecule type" value="Genomic_DNA"/>
</dbReference>
<keyword evidence="1" id="KW-0805">Transcription regulation</keyword>
<keyword evidence="2" id="KW-0238">DNA-binding</keyword>
<evidence type="ECO:0000259" key="4">
    <source>
        <dbReference type="PROSITE" id="PS50932"/>
    </source>
</evidence>
<dbReference type="Pfam" id="PF00356">
    <property type="entry name" value="LacI"/>
    <property type="match status" value="1"/>
</dbReference>
<dbReference type="Pfam" id="PF00532">
    <property type="entry name" value="Peripla_BP_1"/>
    <property type="match status" value="1"/>
</dbReference>
<dbReference type="PROSITE" id="PS00356">
    <property type="entry name" value="HTH_LACI_1"/>
    <property type="match status" value="1"/>
</dbReference>
<proteinExistence type="predicted"/>
<dbReference type="InterPro" id="IPR010982">
    <property type="entry name" value="Lambda_DNA-bd_dom_sf"/>
</dbReference>
<dbReference type="AlphaFoldDB" id="A0A8H9IJ47"/>
<dbReference type="Gene3D" id="3.40.50.2300">
    <property type="match status" value="2"/>
</dbReference>
<keyword evidence="3" id="KW-0804">Transcription</keyword>
<protein>
    <submittedName>
        <fullName evidence="5">LacI family transcriptional regulator</fullName>
    </submittedName>
</protein>
<comment type="caution">
    <text evidence="5">The sequence shown here is derived from an EMBL/GenBank/DDBJ whole genome shotgun (WGS) entry which is preliminary data.</text>
</comment>
<dbReference type="GO" id="GO:0003700">
    <property type="term" value="F:DNA-binding transcription factor activity"/>
    <property type="evidence" value="ECO:0007669"/>
    <property type="project" value="TreeGrafter"/>
</dbReference>
<dbReference type="InterPro" id="IPR000843">
    <property type="entry name" value="HTH_LacI"/>
</dbReference>
<dbReference type="PANTHER" id="PTHR30146">
    <property type="entry name" value="LACI-RELATED TRANSCRIPTIONAL REPRESSOR"/>
    <property type="match status" value="1"/>
</dbReference>
<evidence type="ECO:0000313" key="5">
    <source>
        <dbReference type="EMBL" id="GHC54155.1"/>
    </source>
</evidence>
<dbReference type="SMART" id="SM00354">
    <property type="entry name" value="HTH_LACI"/>
    <property type="match status" value="1"/>
</dbReference>
<dbReference type="RefSeq" id="WP_189393205.1">
    <property type="nucleotide sequence ID" value="NZ_BMZN01000004.1"/>
</dbReference>
<evidence type="ECO:0000313" key="6">
    <source>
        <dbReference type="Proteomes" id="UP000608923"/>
    </source>
</evidence>
<gene>
    <name evidence="5" type="ORF">GCM10010096_28280</name>
</gene>
<name>A0A8H9IJ47_9BURK</name>
<dbReference type="Proteomes" id="UP000608923">
    <property type="component" value="Unassembled WGS sequence"/>
</dbReference>
<sequence length="361" mass="38427">MATVGILDVAKAAEVSVATVSRALNEPEKVGAKTLLRVQAAIQAMGYEPNASARSLRSQRSRVIGVILPTLLNPVFAECLKGIADTAAQGGYAILPFFTDYHIERESQAVALLLASNVEGIVLVVSNPASSPALARLSKTTCPYVLAYNQHPDHPCVTVDGEQAMIDLIAHLVAGSHHRIAMVTGHLHVSDRAQQRSRGYTRGMEQAGLRPLALLEVPFMDQAPAKGTSQTDAQPGDTRAGTHLADVATLLRQAHRPTALIGSNDLIAMRCMRTAQQIGLRIPQDISVVGFDGIGIGADLFPRPATIVQPNEEIGRQCVGLLLTAVKRQEAVPTQASVLLPHRFDPGESCAPCPFPPDAHP</sequence>
<reference evidence="6" key="1">
    <citation type="journal article" date="2019" name="Int. J. Syst. Evol. Microbiol.">
        <title>The Global Catalogue of Microorganisms (GCM) 10K type strain sequencing project: providing services to taxonomists for standard genome sequencing and annotation.</title>
        <authorList>
            <consortium name="The Broad Institute Genomics Platform"/>
            <consortium name="The Broad Institute Genome Sequencing Center for Infectious Disease"/>
            <person name="Wu L."/>
            <person name="Ma J."/>
        </authorList>
    </citation>
    <scope>NUCLEOTIDE SEQUENCE [LARGE SCALE GENOMIC DNA]</scope>
    <source>
        <strain evidence="6">KCTC 42083</strain>
    </source>
</reference>